<dbReference type="InterPro" id="IPR000682">
    <property type="entry name" value="PCMT"/>
</dbReference>
<dbReference type="SUPFAM" id="SSF53335">
    <property type="entry name" value="S-adenosyl-L-methionine-dependent methyltransferases"/>
    <property type="match status" value="1"/>
</dbReference>
<proteinExistence type="inferred from homology"/>
<reference evidence="12 13" key="1">
    <citation type="submission" date="2020-04" db="EMBL/GenBank/DDBJ databases">
        <title>Thermobifida alba genome sequencing and assembly.</title>
        <authorList>
            <person name="Luzics S."/>
            <person name="Horvath B."/>
            <person name="Nagy I."/>
            <person name="Toth A."/>
            <person name="Nagy I."/>
            <person name="Kukolya J."/>
        </authorList>
    </citation>
    <scope>NUCLEOTIDE SEQUENCE [LARGE SCALE GENOMIC DNA]</scope>
    <source>
        <strain evidence="12 13">DSM 43795</strain>
    </source>
</reference>
<organism evidence="12 13">
    <name type="scientific">Thermobifida alba</name>
    <name type="common">Thermomonospora alba</name>
    <dbReference type="NCBI Taxonomy" id="53522"/>
    <lineage>
        <taxon>Bacteria</taxon>
        <taxon>Bacillati</taxon>
        <taxon>Actinomycetota</taxon>
        <taxon>Actinomycetes</taxon>
        <taxon>Streptosporangiales</taxon>
        <taxon>Nocardiopsidaceae</taxon>
        <taxon>Thermobifida</taxon>
    </lineage>
</organism>
<evidence type="ECO:0000256" key="9">
    <source>
        <dbReference type="ARBA" id="ARBA00030757"/>
    </source>
</evidence>
<dbReference type="PANTHER" id="PTHR11579:SF0">
    <property type="entry name" value="PROTEIN-L-ISOASPARTATE(D-ASPARTATE) O-METHYLTRANSFERASE"/>
    <property type="match status" value="1"/>
</dbReference>
<evidence type="ECO:0000313" key="13">
    <source>
        <dbReference type="Proteomes" id="UP000832041"/>
    </source>
</evidence>
<comment type="similarity">
    <text evidence="2">Belongs to the methyltransferase superfamily. L-isoaspartyl/D-aspartyl protein methyltransferase family.</text>
</comment>
<evidence type="ECO:0000256" key="6">
    <source>
        <dbReference type="ARBA" id="ARBA00022603"/>
    </source>
</evidence>
<gene>
    <name evidence="12" type="ORF">FOF52_06270</name>
</gene>
<keyword evidence="6 12" id="KW-0489">Methyltransferase</keyword>
<evidence type="ECO:0000313" key="12">
    <source>
        <dbReference type="EMBL" id="UPT20617.1"/>
    </source>
</evidence>
<dbReference type="EMBL" id="CP051627">
    <property type="protein sequence ID" value="UPT20617.1"/>
    <property type="molecule type" value="Genomic_DNA"/>
</dbReference>
<dbReference type="GO" id="GO:0008168">
    <property type="term" value="F:methyltransferase activity"/>
    <property type="evidence" value="ECO:0007669"/>
    <property type="project" value="UniProtKB-KW"/>
</dbReference>
<keyword evidence="7" id="KW-0808">Transferase</keyword>
<dbReference type="EC" id="2.1.1.77" evidence="3"/>
<evidence type="ECO:0000256" key="4">
    <source>
        <dbReference type="ARBA" id="ARBA00013346"/>
    </source>
</evidence>
<evidence type="ECO:0000256" key="5">
    <source>
        <dbReference type="ARBA" id="ARBA00022490"/>
    </source>
</evidence>
<evidence type="ECO:0000256" key="1">
    <source>
        <dbReference type="ARBA" id="ARBA00004496"/>
    </source>
</evidence>
<comment type="subcellular location">
    <subcellularLocation>
        <location evidence="1">Cytoplasm</location>
    </subcellularLocation>
</comment>
<keyword evidence="8" id="KW-0949">S-adenosyl-L-methionine</keyword>
<protein>
    <recommendedName>
        <fullName evidence="4">Protein-L-isoaspartate O-methyltransferase</fullName>
        <ecNumber evidence="3">2.1.1.77</ecNumber>
    </recommendedName>
    <alternativeName>
        <fullName evidence="11">L-isoaspartyl protein carboxyl methyltransferase</fullName>
    </alternativeName>
    <alternativeName>
        <fullName evidence="9">Protein L-isoaspartyl methyltransferase</fullName>
    </alternativeName>
    <alternativeName>
        <fullName evidence="10">Protein-beta-aspartate methyltransferase</fullName>
    </alternativeName>
</protein>
<evidence type="ECO:0000256" key="10">
    <source>
        <dbReference type="ARBA" id="ARBA00031323"/>
    </source>
</evidence>
<dbReference type="PANTHER" id="PTHR11579">
    <property type="entry name" value="PROTEIN-L-ISOASPARTATE O-METHYLTRANSFERASE"/>
    <property type="match status" value="1"/>
</dbReference>
<keyword evidence="13" id="KW-1185">Reference proteome</keyword>
<dbReference type="Proteomes" id="UP000832041">
    <property type="component" value="Chromosome"/>
</dbReference>
<dbReference type="RefSeq" id="WP_248592894.1">
    <property type="nucleotide sequence ID" value="NZ_BAABEB010000012.1"/>
</dbReference>
<dbReference type="Gene3D" id="3.40.50.150">
    <property type="entry name" value="Vaccinia Virus protein VP39"/>
    <property type="match status" value="1"/>
</dbReference>
<dbReference type="CDD" id="cd02440">
    <property type="entry name" value="AdoMet_MTases"/>
    <property type="match status" value="1"/>
</dbReference>
<accession>A0ABY4KYW2</accession>
<keyword evidence="5" id="KW-0963">Cytoplasm</keyword>
<name>A0ABY4KYW2_THEAE</name>
<dbReference type="Pfam" id="PF01135">
    <property type="entry name" value="PCMT"/>
    <property type="match status" value="1"/>
</dbReference>
<evidence type="ECO:0000256" key="11">
    <source>
        <dbReference type="ARBA" id="ARBA00031350"/>
    </source>
</evidence>
<evidence type="ECO:0000256" key="8">
    <source>
        <dbReference type="ARBA" id="ARBA00022691"/>
    </source>
</evidence>
<sequence>MTAPPVPEWRLLLSALADTLPEEVLADPGWRRAFLTVPRHVFVPGFYTDERPRPRWVSLDDPSWLPRVYSDTSLVTQIRRHPDDPHNWWPTSSSSRPSLMLAMLHALDVADGMRVLELGTGTGYNAALLAARLGEDAVVSVDIDPALVAAARARLARLDLHPRVAVADSAGGHRAGAPYDRVIATHSVERVPYAWVEQTRPGGVILVDLRSVGNARVGRIARLTVHDDGTATGDFRALLGGSFMPARREVAVPDRRLLPARDLREAATRPSELGADVLADPDLAFALWAAEPDISFVPLGTQTLLFTPDGSWASAPQVPGEVQVAGKCDLWRSVEEVHASWVAAGRPRVEDHTITVTEHEQRIEA</sequence>
<dbReference type="GO" id="GO:0032259">
    <property type="term" value="P:methylation"/>
    <property type="evidence" value="ECO:0007669"/>
    <property type="project" value="UniProtKB-KW"/>
</dbReference>
<evidence type="ECO:0000256" key="2">
    <source>
        <dbReference type="ARBA" id="ARBA00005369"/>
    </source>
</evidence>
<evidence type="ECO:0000256" key="3">
    <source>
        <dbReference type="ARBA" id="ARBA00011890"/>
    </source>
</evidence>
<dbReference type="InterPro" id="IPR029063">
    <property type="entry name" value="SAM-dependent_MTases_sf"/>
</dbReference>
<evidence type="ECO:0000256" key="7">
    <source>
        <dbReference type="ARBA" id="ARBA00022679"/>
    </source>
</evidence>